<proteinExistence type="predicted"/>
<name>S8ARF9_DACHA</name>
<reference evidence="1 2" key="1">
    <citation type="journal article" date="2013" name="PLoS Genet.">
        <title>Genomic mechanisms accounting for the adaptation to parasitism in nematode-trapping fungi.</title>
        <authorList>
            <person name="Meerupati T."/>
            <person name="Andersson K.M."/>
            <person name="Friman E."/>
            <person name="Kumar D."/>
            <person name="Tunlid A."/>
            <person name="Ahren D."/>
        </authorList>
    </citation>
    <scope>NUCLEOTIDE SEQUENCE [LARGE SCALE GENOMIC DNA]</scope>
    <source>
        <strain evidence="1 2">CBS 200.50</strain>
    </source>
</reference>
<dbReference type="AlphaFoldDB" id="S8ARF9"/>
<protein>
    <submittedName>
        <fullName evidence="1">Uncharacterized protein</fullName>
    </submittedName>
</protein>
<comment type="caution">
    <text evidence="1">The sequence shown here is derived from an EMBL/GenBank/DDBJ whole genome shotgun (WGS) entry which is preliminary data.</text>
</comment>
<dbReference type="EMBL" id="AQGS01000013">
    <property type="protein sequence ID" value="EPS45565.1"/>
    <property type="molecule type" value="Genomic_DNA"/>
</dbReference>
<evidence type="ECO:0000313" key="2">
    <source>
        <dbReference type="Proteomes" id="UP000015100"/>
    </source>
</evidence>
<reference evidence="2" key="2">
    <citation type="submission" date="2013-04" db="EMBL/GenBank/DDBJ databases">
        <title>Genomic mechanisms accounting for the adaptation to parasitism in nematode-trapping fungi.</title>
        <authorList>
            <person name="Ahren D.G."/>
        </authorList>
    </citation>
    <scope>NUCLEOTIDE SEQUENCE [LARGE SCALE GENOMIC DNA]</scope>
    <source>
        <strain evidence="2">CBS 200.50</strain>
    </source>
</reference>
<evidence type="ECO:0000313" key="1">
    <source>
        <dbReference type="EMBL" id="EPS45565.1"/>
    </source>
</evidence>
<sequence>MPFNNILYSMQAAVREGIRFAWDDDKQISINSSPDINRSGALATRGGILGKRPDTGQISDDGRWLWGVKLEEGRYTDYPKTNWPWFQSIRSRPSTGGSEDISV</sequence>
<dbReference type="HOGENOM" id="CLU_2263624_0_0_1"/>
<accession>S8ARF9</accession>
<gene>
    <name evidence="1" type="ORF">H072_475</name>
</gene>
<organism evidence="1 2">
    <name type="scientific">Dactylellina haptotyla (strain CBS 200.50)</name>
    <name type="common">Nematode-trapping fungus</name>
    <name type="synonym">Monacrosporium haptotylum</name>
    <dbReference type="NCBI Taxonomy" id="1284197"/>
    <lineage>
        <taxon>Eukaryota</taxon>
        <taxon>Fungi</taxon>
        <taxon>Dikarya</taxon>
        <taxon>Ascomycota</taxon>
        <taxon>Pezizomycotina</taxon>
        <taxon>Orbiliomycetes</taxon>
        <taxon>Orbiliales</taxon>
        <taxon>Orbiliaceae</taxon>
        <taxon>Dactylellina</taxon>
    </lineage>
</organism>
<keyword evidence="2" id="KW-1185">Reference proteome</keyword>
<dbReference type="Proteomes" id="UP000015100">
    <property type="component" value="Unassembled WGS sequence"/>
</dbReference>